<evidence type="ECO:0000313" key="9">
    <source>
        <dbReference type="Proteomes" id="UP000327013"/>
    </source>
</evidence>
<evidence type="ECO:0000256" key="2">
    <source>
        <dbReference type="ARBA" id="ARBA00005543"/>
    </source>
</evidence>
<dbReference type="GO" id="GO:0005739">
    <property type="term" value="C:mitochondrion"/>
    <property type="evidence" value="ECO:0007669"/>
    <property type="project" value="UniProtKB-SubCell"/>
</dbReference>
<reference evidence="8 9" key="1">
    <citation type="submission" date="2019-06" db="EMBL/GenBank/DDBJ databases">
        <title>A chromosomal-level reference genome of Carpinus fangiana (Coryloideae, Betulaceae).</title>
        <authorList>
            <person name="Yang X."/>
            <person name="Wang Z."/>
            <person name="Zhang L."/>
            <person name="Hao G."/>
            <person name="Liu J."/>
            <person name="Yang Y."/>
        </authorList>
    </citation>
    <scope>NUCLEOTIDE SEQUENCE [LARGE SCALE GENOMIC DNA]</scope>
    <source>
        <strain evidence="8">Cfa_2016G</strain>
        <tissue evidence="8">Leaf</tissue>
    </source>
</reference>
<dbReference type="Gene3D" id="3.90.1200.10">
    <property type="match status" value="1"/>
</dbReference>
<evidence type="ECO:0000256" key="6">
    <source>
        <dbReference type="ARBA" id="ARBA00031849"/>
    </source>
</evidence>
<proteinExistence type="inferred from homology"/>
<evidence type="ECO:0000313" key="8">
    <source>
        <dbReference type="EMBL" id="KAB8356564.1"/>
    </source>
</evidence>
<sequence>MKPVPGVQLQGRWESMNTHQHMLCVKALTQLTREMCQLQFPAYGSIYFNDAPIPEASKIDLGNGFCLGPYCGTPAWPCHPINLQSCQANLSTVESTRDLESYCSYLISVGLAKLPSRDPPVNQTFWGSVEEHKEILDHAAKVMNALMQSPEIQSIAAPMLFHPDLNKRNIYVDDNDPTKITALIDWQAACIEPTFAFADEDPDFVTMPQRAPSLSMEDTENNEIKIINQDVDICRQTFEVGVRGWLPTFHKARAADRILLNIFRYSSSSWRNSIIPLRQELVDLSHRWSALGLSGTCPYQPSGELIRKQEKALKEFRAAQQLKDFVVRATNSNPDGWVDADSWQAAMDVNKALFEEWLQSVEREDTPSKTMAKAKLLWPFDVDP</sequence>
<dbReference type="AlphaFoldDB" id="A0A5N6KX66"/>
<name>A0A5N6KX66_9ROSI</name>
<dbReference type="InterPro" id="IPR051035">
    <property type="entry name" value="Mito_inheritance_9"/>
</dbReference>
<keyword evidence="4" id="KW-0809">Transit peptide</keyword>
<dbReference type="Proteomes" id="UP000327013">
    <property type="component" value="Unassembled WGS sequence"/>
</dbReference>
<comment type="similarity">
    <text evidence="2">Belongs to the AIM9 family.</text>
</comment>
<evidence type="ECO:0000256" key="4">
    <source>
        <dbReference type="ARBA" id="ARBA00022946"/>
    </source>
</evidence>
<dbReference type="Pfam" id="PF01636">
    <property type="entry name" value="APH"/>
    <property type="match status" value="1"/>
</dbReference>
<keyword evidence="5" id="KW-0496">Mitochondrion</keyword>
<dbReference type="PANTHER" id="PTHR36091:SF1">
    <property type="entry name" value="ALTERED INHERITANCE OF MITOCHONDRIA PROTEIN 9, MITOCHONDRIAL"/>
    <property type="match status" value="1"/>
</dbReference>
<organism evidence="8 9">
    <name type="scientific">Carpinus fangiana</name>
    <dbReference type="NCBI Taxonomy" id="176857"/>
    <lineage>
        <taxon>Eukaryota</taxon>
        <taxon>Viridiplantae</taxon>
        <taxon>Streptophyta</taxon>
        <taxon>Embryophyta</taxon>
        <taxon>Tracheophyta</taxon>
        <taxon>Spermatophyta</taxon>
        <taxon>Magnoliopsida</taxon>
        <taxon>eudicotyledons</taxon>
        <taxon>Gunneridae</taxon>
        <taxon>Pentapetalae</taxon>
        <taxon>rosids</taxon>
        <taxon>fabids</taxon>
        <taxon>Fagales</taxon>
        <taxon>Betulaceae</taxon>
        <taxon>Carpinus</taxon>
    </lineage>
</organism>
<evidence type="ECO:0000256" key="1">
    <source>
        <dbReference type="ARBA" id="ARBA00004173"/>
    </source>
</evidence>
<keyword evidence="9" id="KW-1185">Reference proteome</keyword>
<evidence type="ECO:0000256" key="5">
    <source>
        <dbReference type="ARBA" id="ARBA00023128"/>
    </source>
</evidence>
<feature type="domain" description="Aminoglycoside phosphotransferase" evidence="7">
    <location>
        <begin position="138"/>
        <end position="193"/>
    </location>
</feature>
<accession>A0A5N6KX66</accession>
<comment type="subcellular location">
    <subcellularLocation>
        <location evidence="1">Mitochondrion</location>
    </subcellularLocation>
</comment>
<dbReference type="InterPro" id="IPR011009">
    <property type="entry name" value="Kinase-like_dom_sf"/>
</dbReference>
<dbReference type="EMBL" id="VIBQ01000016">
    <property type="protein sequence ID" value="KAB8356564.1"/>
    <property type="molecule type" value="Genomic_DNA"/>
</dbReference>
<dbReference type="SUPFAM" id="SSF56112">
    <property type="entry name" value="Protein kinase-like (PK-like)"/>
    <property type="match status" value="1"/>
</dbReference>
<gene>
    <name evidence="8" type="ORF">FH972_024146</name>
</gene>
<dbReference type="PANTHER" id="PTHR36091">
    <property type="entry name" value="ALTERED INHERITANCE OF MITOCHONDRIA PROTEIN 9, MITOCHONDRIAL"/>
    <property type="match status" value="1"/>
</dbReference>
<dbReference type="OrthoDB" id="1471945at2759"/>
<protein>
    <recommendedName>
        <fullName evidence="3">Altered inheritance of mitochondria protein 9, mitochondrial</fullName>
    </recommendedName>
    <alternativeName>
        <fullName evidence="6">Found in mitochondrial proteome protein 29</fullName>
    </alternativeName>
</protein>
<evidence type="ECO:0000256" key="3">
    <source>
        <dbReference type="ARBA" id="ARBA00016197"/>
    </source>
</evidence>
<comment type="caution">
    <text evidence="8">The sequence shown here is derived from an EMBL/GenBank/DDBJ whole genome shotgun (WGS) entry which is preliminary data.</text>
</comment>
<dbReference type="InterPro" id="IPR002575">
    <property type="entry name" value="Aminoglycoside_PTrfase"/>
</dbReference>
<evidence type="ECO:0000259" key="7">
    <source>
        <dbReference type="Pfam" id="PF01636"/>
    </source>
</evidence>